<proteinExistence type="predicted"/>
<protein>
    <submittedName>
        <fullName evidence="1">Uncharacterized protein</fullName>
    </submittedName>
</protein>
<feature type="non-terminal residue" evidence="1">
    <location>
        <position position="1"/>
    </location>
</feature>
<dbReference type="EMBL" id="CAJNNW010026219">
    <property type="protein sequence ID" value="CAE8683712.1"/>
    <property type="molecule type" value="Genomic_DNA"/>
</dbReference>
<accession>A0A813JSN5</accession>
<organism evidence="1 2">
    <name type="scientific">Polarella glacialis</name>
    <name type="common">Dinoflagellate</name>
    <dbReference type="NCBI Taxonomy" id="89957"/>
    <lineage>
        <taxon>Eukaryota</taxon>
        <taxon>Sar</taxon>
        <taxon>Alveolata</taxon>
        <taxon>Dinophyceae</taxon>
        <taxon>Suessiales</taxon>
        <taxon>Suessiaceae</taxon>
        <taxon>Polarella</taxon>
    </lineage>
</organism>
<dbReference type="Proteomes" id="UP000626109">
    <property type="component" value="Unassembled WGS sequence"/>
</dbReference>
<evidence type="ECO:0000313" key="1">
    <source>
        <dbReference type="EMBL" id="CAE8683712.1"/>
    </source>
</evidence>
<dbReference type="AlphaFoldDB" id="A0A813JSN5"/>
<evidence type="ECO:0000313" key="2">
    <source>
        <dbReference type="Proteomes" id="UP000626109"/>
    </source>
</evidence>
<name>A0A813JSN5_POLGL</name>
<reference evidence="1" key="1">
    <citation type="submission" date="2021-02" db="EMBL/GenBank/DDBJ databases">
        <authorList>
            <person name="Dougan E. K."/>
            <person name="Rhodes N."/>
            <person name="Thang M."/>
            <person name="Chan C."/>
        </authorList>
    </citation>
    <scope>NUCLEOTIDE SEQUENCE</scope>
</reference>
<comment type="caution">
    <text evidence="1">The sequence shown here is derived from an EMBL/GenBank/DDBJ whole genome shotgun (WGS) entry which is preliminary data.</text>
</comment>
<sequence length="154" mass="16986">MLPPNVLLLLLLLSLLLLLLLLFQKRLISKAMAARHALRVLAVPCRSVLPTSLRRFAAAANTGLSATANSYISLGKFETMGADVGRMATGIAYLQDTLQMLEAEYNVEENLQRKAIRGLGLAKNLLEVGRQHQVIDQDAAEAISHYLRAMKLYE</sequence>
<gene>
    <name evidence="1" type="ORF">PGLA2088_LOCUS23586</name>
</gene>